<evidence type="ECO:0008006" key="4">
    <source>
        <dbReference type="Google" id="ProtNLM"/>
    </source>
</evidence>
<feature type="chain" id="PRO_5047036923" description="Peptidase M10 metallopeptidase domain-containing protein" evidence="1">
    <location>
        <begin position="23"/>
        <end position="188"/>
    </location>
</feature>
<sequence>MIRQLRRRGVVFAVATATLAVAATPSDAHATYSWCTGAGGTRQVSHVVPLPGRQVPTYVNGIVDSGMRTQARSARDVWDVMTSPVFPYVSDFWTSRLSMFDGYFGATGWAGLATPNSCPSGSTFLQFNMSYMASRSWDQRRGVACHEIGHAIGLAHAGGSCMAAPPEAMNASWTEWSEVSNLYTAFYR</sequence>
<accession>A0ABY5PCG8</accession>
<feature type="signal peptide" evidence="1">
    <location>
        <begin position="1"/>
        <end position="22"/>
    </location>
</feature>
<gene>
    <name evidence="2" type="ORF">LRS13_16550</name>
</gene>
<dbReference type="RefSeq" id="WP_353862840.1">
    <property type="nucleotide sequence ID" value="NZ_CP088295.1"/>
</dbReference>
<keyword evidence="1" id="KW-0732">Signal</keyword>
<proteinExistence type="predicted"/>
<dbReference type="Proteomes" id="UP001058860">
    <property type="component" value="Chromosome"/>
</dbReference>
<evidence type="ECO:0000256" key="1">
    <source>
        <dbReference type="SAM" id="SignalP"/>
    </source>
</evidence>
<dbReference type="SUPFAM" id="SSF55486">
    <property type="entry name" value="Metalloproteases ('zincins'), catalytic domain"/>
    <property type="match status" value="1"/>
</dbReference>
<evidence type="ECO:0000313" key="2">
    <source>
        <dbReference type="EMBL" id="UUY02312.1"/>
    </source>
</evidence>
<evidence type="ECO:0000313" key="3">
    <source>
        <dbReference type="Proteomes" id="UP001058860"/>
    </source>
</evidence>
<reference evidence="3" key="1">
    <citation type="submission" date="2021-11" db="EMBL/GenBank/DDBJ databases">
        <title>Cultivation dependent microbiological survey of springs from the worlds oldest radium mine currently devoted to the extraction of radon-saturated water.</title>
        <authorList>
            <person name="Kapinusova G."/>
            <person name="Smrhova T."/>
            <person name="Strejcek M."/>
            <person name="Suman J."/>
            <person name="Jani K."/>
            <person name="Pajer P."/>
            <person name="Uhlik O."/>
        </authorList>
    </citation>
    <scope>NUCLEOTIDE SEQUENCE [LARGE SCALE GENOMIC DNA]</scope>
    <source>
        <strain evidence="3">J379</strain>
    </source>
</reference>
<name>A0ABY5PCG8_9ACTN</name>
<dbReference type="Gene3D" id="3.40.390.10">
    <property type="entry name" value="Collagenase (Catalytic Domain)"/>
    <property type="match status" value="1"/>
</dbReference>
<protein>
    <recommendedName>
        <fullName evidence="4">Peptidase M10 metallopeptidase domain-containing protein</fullName>
    </recommendedName>
</protein>
<dbReference type="InterPro" id="IPR024079">
    <property type="entry name" value="MetalloPept_cat_dom_sf"/>
</dbReference>
<dbReference type="EMBL" id="CP088295">
    <property type="protein sequence ID" value="UUY02312.1"/>
    <property type="molecule type" value="Genomic_DNA"/>
</dbReference>
<keyword evidence="3" id="KW-1185">Reference proteome</keyword>
<organism evidence="2 3">
    <name type="scientific">Svornostia abyssi</name>
    <dbReference type="NCBI Taxonomy" id="2898438"/>
    <lineage>
        <taxon>Bacteria</taxon>
        <taxon>Bacillati</taxon>
        <taxon>Actinomycetota</taxon>
        <taxon>Thermoleophilia</taxon>
        <taxon>Solirubrobacterales</taxon>
        <taxon>Baekduiaceae</taxon>
        <taxon>Svornostia</taxon>
    </lineage>
</organism>